<reference evidence="3 4" key="1">
    <citation type="journal article" date="2015" name="Genome Announc.">
        <title>Expanding the biotechnology potential of lactobacilli through comparative genomics of 213 strains and associated genera.</title>
        <authorList>
            <person name="Sun Z."/>
            <person name="Harris H.M."/>
            <person name="McCann A."/>
            <person name="Guo C."/>
            <person name="Argimon S."/>
            <person name="Zhang W."/>
            <person name="Yang X."/>
            <person name="Jeffery I.B."/>
            <person name="Cooney J.C."/>
            <person name="Kagawa T.F."/>
            <person name="Liu W."/>
            <person name="Song Y."/>
            <person name="Salvetti E."/>
            <person name="Wrobel A."/>
            <person name="Rasinkangas P."/>
            <person name="Parkhill J."/>
            <person name="Rea M.C."/>
            <person name="O'Sullivan O."/>
            <person name="Ritari J."/>
            <person name="Douillard F.P."/>
            <person name="Paul Ross R."/>
            <person name="Yang R."/>
            <person name="Briner A.E."/>
            <person name="Felis G.E."/>
            <person name="de Vos W.M."/>
            <person name="Barrangou R."/>
            <person name="Klaenhammer T.R."/>
            <person name="Caufield P.W."/>
            <person name="Cui Y."/>
            <person name="Zhang H."/>
            <person name="O'Toole P.W."/>
        </authorList>
    </citation>
    <scope>NUCLEOTIDE SEQUENCE [LARGE SCALE GENOMIC DNA]</scope>
    <source>
        <strain evidence="3 4">DSM 20335</strain>
    </source>
</reference>
<keyword evidence="4" id="KW-1185">Reference proteome</keyword>
<name>A0A0R2BJK8_9LACO</name>
<dbReference type="Pfam" id="PF03629">
    <property type="entry name" value="SASA"/>
    <property type="match status" value="1"/>
</dbReference>
<dbReference type="Gene3D" id="3.40.50.1110">
    <property type="entry name" value="SGNH hydrolase"/>
    <property type="match status" value="1"/>
</dbReference>
<dbReference type="InterPro" id="IPR005181">
    <property type="entry name" value="SASA"/>
</dbReference>
<accession>A0A0R2BJK8</accession>
<sequence>MTKLLLDEIFSGSPVLPLGKPFRISGQTTPNSQVTGSGANQIVQTNSDNIGNFCLRFNPVFTKKVDFKIESSDVVCKITIQFGQVFLFSGQSNIEFRLRDSQTYQETLNDFPELTAYYFETPQIEYVDEMGNKTPSNMLPGQWQKITPENCGLMSAVAFYAIAEIQRQNPGLIIGVVDCYKGGTSASSWLPNDVLMKHPRLVERFIKPYKKAIAGKDKADFDEENLAYRASVNQHNKKLEEFLSRNPKVSLSDAKKTVGHTPWPPPMQPTSFLRPGGLFDTMVTQIIPYTFNQMVWYQGENDADNPDVYTELLRTLITTWRSRLYDDSLPVSLIQLPAYEDEPDFAWAKIRQAELKVALNLPYVNLISIIDTGDRHNIHPIDKKQIGLRIGKLLNGPKKTTPIPKIQEWSTERLVIRVPGVTNLIVKGVPEFEILLNGHLDKVIAKVVDNYIIINSDFDEVSYQYQNYTQPTIFDENCLPLAAVKLKKSADQYGLGITD</sequence>
<dbReference type="Proteomes" id="UP000051813">
    <property type="component" value="Unassembled WGS sequence"/>
</dbReference>
<feature type="domain" description="Sialate O-acetylesterase" evidence="2">
    <location>
        <begin position="290"/>
        <end position="379"/>
    </location>
</feature>
<dbReference type="EMBL" id="AYYK01000011">
    <property type="protein sequence ID" value="KRM78690.1"/>
    <property type="molecule type" value="Genomic_DNA"/>
</dbReference>
<dbReference type="PANTHER" id="PTHR22901">
    <property type="entry name" value="SIALATE O-ACETYLESTERASE"/>
    <property type="match status" value="1"/>
</dbReference>
<dbReference type="PATRIC" id="fig|1423738.3.peg.324"/>
<dbReference type="InterPro" id="IPR039329">
    <property type="entry name" value="SIAE"/>
</dbReference>
<dbReference type="SUPFAM" id="SSF52266">
    <property type="entry name" value="SGNH hydrolase"/>
    <property type="match status" value="1"/>
</dbReference>
<keyword evidence="1" id="KW-0378">Hydrolase</keyword>
<gene>
    <name evidence="3" type="ORF">FC84_GL000317</name>
</gene>
<evidence type="ECO:0000259" key="2">
    <source>
        <dbReference type="Pfam" id="PF03629"/>
    </source>
</evidence>
<protein>
    <recommendedName>
        <fullName evidence="2">Sialate O-acetylesterase domain-containing protein</fullName>
    </recommendedName>
</protein>
<evidence type="ECO:0000313" key="4">
    <source>
        <dbReference type="Proteomes" id="UP000051813"/>
    </source>
</evidence>
<dbReference type="GO" id="GO:0001681">
    <property type="term" value="F:sialate O-acetylesterase activity"/>
    <property type="evidence" value="ECO:0007669"/>
    <property type="project" value="InterPro"/>
</dbReference>
<proteinExistence type="predicted"/>
<dbReference type="InterPro" id="IPR036514">
    <property type="entry name" value="SGNH_hydro_sf"/>
</dbReference>
<dbReference type="GO" id="GO:0005975">
    <property type="term" value="P:carbohydrate metabolic process"/>
    <property type="evidence" value="ECO:0007669"/>
    <property type="project" value="TreeGrafter"/>
</dbReference>
<dbReference type="STRING" id="1423738.FC84_GL000317"/>
<organism evidence="3 4">
    <name type="scientific">Lapidilactobacillus dextrinicus DSM 20335</name>
    <dbReference type="NCBI Taxonomy" id="1423738"/>
    <lineage>
        <taxon>Bacteria</taxon>
        <taxon>Bacillati</taxon>
        <taxon>Bacillota</taxon>
        <taxon>Bacilli</taxon>
        <taxon>Lactobacillales</taxon>
        <taxon>Lactobacillaceae</taxon>
        <taxon>Lapidilactobacillus</taxon>
    </lineage>
</organism>
<evidence type="ECO:0000313" key="3">
    <source>
        <dbReference type="EMBL" id="KRM78690.1"/>
    </source>
</evidence>
<evidence type="ECO:0000256" key="1">
    <source>
        <dbReference type="ARBA" id="ARBA00022801"/>
    </source>
</evidence>
<dbReference type="RefSeq" id="WP_057756855.1">
    <property type="nucleotide sequence ID" value="NZ_AYYK01000011.1"/>
</dbReference>
<comment type="caution">
    <text evidence="3">The sequence shown here is derived from an EMBL/GenBank/DDBJ whole genome shotgun (WGS) entry which is preliminary data.</text>
</comment>
<dbReference type="AlphaFoldDB" id="A0A0R2BJK8"/>
<dbReference type="PANTHER" id="PTHR22901:SF0">
    <property type="entry name" value="SIALATE O-ACETYLESTERASE"/>
    <property type="match status" value="1"/>
</dbReference>
<dbReference type="OrthoDB" id="9795554at2"/>